<dbReference type="Proteomes" id="UP000663848">
    <property type="component" value="Unassembled WGS sequence"/>
</dbReference>
<evidence type="ECO:0000313" key="2">
    <source>
        <dbReference type="EMBL" id="CAF4293532.1"/>
    </source>
</evidence>
<organism evidence="3 5">
    <name type="scientific">Rotaria socialis</name>
    <dbReference type="NCBI Taxonomy" id="392032"/>
    <lineage>
        <taxon>Eukaryota</taxon>
        <taxon>Metazoa</taxon>
        <taxon>Spiralia</taxon>
        <taxon>Gnathifera</taxon>
        <taxon>Rotifera</taxon>
        <taxon>Eurotatoria</taxon>
        <taxon>Bdelloidea</taxon>
        <taxon>Philodinida</taxon>
        <taxon>Philodinidae</taxon>
        <taxon>Rotaria</taxon>
    </lineage>
</organism>
<dbReference type="Proteomes" id="UP000663873">
    <property type="component" value="Unassembled WGS sequence"/>
</dbReference>
<dbReference type="Proteomes" id="UP000663862">
    <property type="component" value="Unassembled WGS sequence"/>
</dbReference>
<dbReference type="InterPro" id="IPR005322">
    <property type="entry name" value="Peptidase_C69"/>
</dbReference>
<dbReference type="Pfam" id="PF03577">
    <property type="entry name" value="Peptidase_C69"/>
    <property type="match status" value="1"/>
</dbReference>
<dbReference type="EMBL" id="CAJOBQ010000476">
    <property type="protein sequence ID" value="CAF4363824.1"/>
    <property type="molecule type" value="Genomic_DNA"/>
</dbReference>
<accession>A0A820LW97</accession>
<dbReference type="PANTHER" id="PTHR12994">
    <property type="entry name" value="SECERNIN"/>
    <property type="match status" value="1"/>
</dbReference>
<evidence type="ECO:0000313" key="4">
    <source>
        <dbReference type="EMBL" id="CAF4752346.1"/>
    </source>
</evidence>
<dbReference type="PANTHER" id="PTHR12994:SF17">
    <property type="entry name" value="LD30995P"/>
    <property type="match status" value="1"/>
</dbReference>
<dbReference type="GO" id="GO:0006508">
    <property type="term" value="P:proteolysis"/>
    <property type="evidence" value="ECO:0007669"/>
    <property type="project" value="InterPro"/>
</dbReference>
<evidence type="ECO:0000313" key="5">
    <source>
        <dbReference type="Proteomes" id="UP000663862"/>
    </source>
</evidence>
<dbReference type="GO" id="GO:0070004">
    <property type="term" value="F:cysteine-type exopeptidase activity"/>
    <property type="evidence" value="ECO:0007669"/>
    <property type="project" value="InterPro"/>
</dbReference>
<reference evidence="3" key="1">
    <citation type="submission" date="2021-02" db="EMBL/GenBank/DDBJ databases">
        <authorList>
            <person name="Nowell W R."/>
        </authorList>
    </citation>
    <scope>NUCLEOTIDE SEQUENCE</scope>
</reference>
<dbReference type="Gene3D" id="3.60.60.10">
    <property type="entry name" value="Penicillin V Acylase, Chain A"/>
    <property type="match status" value="1"/>
</dbReference>
<sequence length="499" mass="56624">MGMLEDSNATSCTFDWYDAQAFDAKYLENYICSFVSTAENFLNEPIGFGPPQKPNPYYFTQCQKCLCIILTNRDIGKKFNRIIMPNENAPYSCDTFVVLPPLTDSNFRIFGKNSDRPANEVQEIIFVSNEHTNENKDFVQCTHIKIPQVSTTYRCILSKPTWCWGAEIGANENGVCIGNEAVFSKITYETRDHALTGLDIVRLTLERAKTARLAVHIVGELVEQYGQGGPCFDASANFSYGYDNSFLIVDADEAWSIETCDRVWVAKQIKEGYYSMSNVYSIEDDYNIQSNNLERFAQEQNLWDGKDKLNFAQAFQGPSPCTDARLKAGRKLLENLTKNGNFSIFDMMSILRDDQSGICAFDQVRGVRTTSSQISVLTSNKKSHIDTCHFLTGTPNPKQSLFKPFIFSNNVQLGSLTVSTPEKVTAQRIHPLYSAHQKAKWENVDLKRLQDFEHEGIMEIINKLKSAENNNVDTYETLFYDIVSAEIELLREHPCTKRS</sequence>
<dbReference type="AlphaFoldDB" id="A0A820LW97"/>
<dbReference type="EMBL" id="CAJOBR010003783">
    <property type="protein sequence ID" value="CAF4752346.1"/>
    <property type="molecule type" value="Genomic_DNA"/>
</dbReference>
<evidence type="ECO:0008006" key="7">
    <source>
        <dbReference type="Google" id="ProtNLM"/>
    </source>
</evidence>
<keyword evidence="6" id="KW-1185">Reference proteome</keyword>
<proteinExistence type="inferred from homology"/>
<evidence type="ECO:0000256" key="1">
    <source>
        <dbReference type="ARBA" id="ARBA00005705"/>
    </source>
</evidence>
<comment type="similarity">
    <text evidence="1">Belongs to the peptidase C69 family. Secernin subfamily.</text>
</comment>
<name>A0A820LW97_9BILA</name>
<evidence type="ECO:0000313" key="6">
    <source>
        <dbReference type="Proteomes" id="UP000663873"/>
    </source>
</evidence>
<dbReference type="EMBL" id="CAJOBP010001555">
    <property type="protein sequence ID" value="CAF4293532.1"/>
    <property type="molecule type" value="Genomic_DNA"/>
</dbReference>
<protein>
    <recommendedName>
        <fullName evidence="7">Dipeptidase</fullName>
    </recommendedName>
</protein>
<gene>
    <name evidence="4" type="ORF">QYT958_LOCUS21076</name>
    <name evidence="3" type="ORF">TSG867_LOCUS10406</name>
    <name evidence="2" type="ORF">UJA718_LOCUS12172</name>
</gene>
<comment type="caution">
    <text evidence="3">The sequence shown here is derived from an EMBL/GenBank/DDBJ whole genome shotgun (WGS) entry which is preliminary data.</text>
</comment>
<evidence type="ECO:0000313" key="3">
    <source>
        <dbReference type="EMBL" id="CAF4363824.1"/>
    </source>
</evidence>
<dbReference type="GO" id="GO:0016805">
    <property type="term" value="F:dipeptidase activity"/>
    <property type="evidence" value="ECO:0007669"/>
    <property type="project" value="InterPro"/>
</dbReference>